<feature type="compositionally biased region" description="Polar residues" evidence="14">
    <location>
        <begin position="1264"/>
        <end position="1273"/>
    </location>
</feature>
<evidence type="ECO:0000256" key="13">
    <source>
        <dbReference type="RuleBase" id="RU362033"/>
    </source>
</evidence>
<feature type="binding site" evidence="11">
    <location>
        <position position="895"/>
    </location>
    <ligand>
        <name>ATP</name>
        <dbReference type="ChEBI" id="CHEBI:30616"/>
    </ligand>
</feature>
<dbReference type="SFLD" id="SFLDF00027">
    <property type="entry name" value="p-type_atpase"/>
    <property type="match status" value="1"/>
</dbReference>
<dbReference type="Proteomes" id="UP000708148">
    <property type="component" value="Unassembled WGS sequence"/>
</dbReference>
<feature type="binding site" evidence="11">
    <location>
        <position position="889"/>
    </location>
    <ligand>
        <name>ATP</name>
        <dbReference type="ChEBI" id="CHEBI:30616"/>
    </ligand>
</feature>
<dbReference type="InterPro" id="IPR006539">
    <property type="entry name" value="P-type_ATPase_IV"/>
</dbReference>
<dbReference type="PROSITE" id="PS00154">
    <property type="entry name" value="ATPASE_E1_E2"/>
    <property type="match status" value="1"/>
</dbReference>
<evidence type="ECO:0000256" key="12">
    <source>
        <dbReference type="PIRSR" id="PIRSR606539-3"/>
    </source>
</evidence>
<accession>A0A8S1JHI7</accession>
<organism evidence="17 18">
    <name type="scientific">Ostreobium quekettii</name>
    <dbReference type="NCBI Taxonomy" id="121088"/>
    <lineage>
        <taxon>Eukaryota</taxon>
        <taxon>Viridiplantae</taxon>
        <taxon>Chlorophyta</taxon>
        <taxon>core chlorophytes</taxon>
        <taxon>Ulvophyceae</taxon>
        <taxon>TCBD clade</taxon>
        <taxon>Bryopsidales</taxon>
        <taxon>Ostreobineae</taxon>
        <taxon>Ostreobiaceae</taxon>
        <taxon>Ostreobium</taxon>
    </lineage>
</organism>
<dbReference type="SFLD" id="SFLDS00003">
    <property type="entry name" value="Haloacid_Dehalogenase"/>
    <property type="match status" value="1"/>
</dbReference>
<dbReference type="SFLD" id="SFLDG00002">
    <property type="entry name" value="C1.7:_P-type_atpase_like"/>
    <property type="match status" value="1"/>
</dbReference>
<dbReference type="Gene3D" id="2.70.150.10">
    <property type="entry name" value="Calcium-transporting ATPase, cytoplasmic transduction domain A"/>
    <property type="match status" value="1"/>
</dbReference>
<dbReference type="AlphaFoldDB" id="A0A8S1JHI7"/>
<dbReference type="InterPro" id="IPR023298">
    <property type="entry name" value="ATPase_P-typ_TM_dom_sf"/>
</dbReference>
<dbReference type="GO" id="GO:0045332">
    <property type="term" value="P:phospholipid translocation"/>
    <property type="evidence" value="ECO:0007669"/>
    <property type="project" value="TreeGrafter"/>
</dbReference>
<evidence type="ECO:0000256" key="9">
    <source>
        <dbReference type="ARBA" id="ARBA00023136"/>
    </source>
</evidence>
<feature type="binding site" evidence="12">
    <location>
        <position position="449"/>
    </location>
    <ligand>
        <name>Mg(2+)</name>
        <dbReference type="ChEBI" id="CHEBI:18420"/>
    </ligand>
</feature>
<dbReference type="InterPro" id="IPR036412">
    <property type="entry name" value="HAD-like_sf"/>
</dbReference>
<feature type="transmembrane region" description="Helical" evidence="13">
    <location>
        <begin position="376"/>
        <end position="398"/>
    </location>
</feature>
<feature type="transmembrane region" description="Helical" evidence="13">
    <location>
        <begin position="1136"/>
        <end position="1158"/>
    </location>
</feature>
<dbReference type="InterPro" id="IPR044492">
    <property type="entry name" value="P_typ_ATPase_HD_dom"/>
</dbReference>
<dbReference type="Pfam" id="PF13246">
    <property type="entry name" value="Cation_ATPase"/>
    <property type="match status" value="1"/>
</dbReference>
<evidence type="ECO:0000256" key="10">
    <source>
        <dbReference type="PIRSR" id="PIRSR606539-1"/>
    </source>
</evidence>
<feature type="domain" description="P-type ATPase N-terminal" evidence="15">
    <location>
        <begin position="56"/>
        <end position="112"/>
    </location>
</feature>
<feature type="binding site" evidence="11">
    <location>
        <position position="941"/>
    </location>
    <ligand>
        <name>ATP</name>
        <dbReference type="ChEBI" id="CHEBI:30616"/>
    </ligand>
</feature>
<feature type="binding site" evidence="11">
    <location>
        <position position="794"/>
    </location>
    <ligand>
        <name>ATP</name>
        <dbReference type="ChEBI" id="CHEBI:30616"/>
    </ligand>
</feature>
<dbReference type="PRINTS" id="PR00119">
    <property type="entry name" value="CATATPASE"/>
</dbReference>
<evidence type="ECO:0000256" key="8">
    <source>
        <dbReference type="ARBA" id="ARBA00022989"/>
    </source>
</evidence>
<dbReference type="GO" id="GO:0140326">
    <property type="term" value="F:ATPase-coupled intramembrane lipid transporter activity"/>
    <property type="evidence" value="ECO:0007669"/>
    <property type="project" value="UniProtKB-EC"/>
</dbReference>
<feature type="domain" description="P-type ATPase C-terminal" evidence="16">
    <location>
        <begin position="963"/>
        <end position="1210"/>
    </location>
</feature>
<keyword evidence="8 13" id="KW-1133">Transmembrane helix</keyword>
<feature type="binding site" evidence="11">
    <location>
        <position position="450"/>
    </location>
    <ligand>
        <name>ATP</name>
        <dbReference type="ChEBI" id="CHEBI:30616"/>
    </ligand>
</feature>
<sequence>MHAASVKRLADLERRERHYEKVDEPKSQELEMQPGTTAQPAVTEEWRNVYIDPSGETLPATFKSNAIKTSKYNVATFLPIFLLEMFRRAAYLYFLLQAGLSWWEEVSPFSGVGATAALLFVLVVSAVKAGLEDYKRHVEDKVTNNTPTTVVNLKTGEVEEKKWKDVKVGDVVKVADDELFPADLMCLKTGLADNLCYIRTTNLDGESNLKIRKPVDLRGVPGFGEDEKETMKLPESFRGQLESEHPNRNLHKYKGRFQATYSDSTGATRRTQMPVTMNEMLLRGTLLKNSRHVYGLVVYTGPESRIQKNAAAAPLKYGSFDLFLNIQVYALIVIQAIMCVCLAAGNLIWREEEGKKRYFLAFDQYVAGNYEDSVTYFFLVFLTFWILTSYMVPISLFVTMEIVKFWQAFVFINNDPNMVLEEGNESSHAHARNSNLNEDLGKVEYVFSDKTGTLTSNEMQLRMVSIKGIVFGNPEIRLEELGQEARGPPSLEKFDPRLAKSVQILKDGNFWKCLMNQGGSREEVLRLAGGGPVLQTARTLTKNAIRKEVDDFSGSRGEPEAHIRVESRDVGEFVLGWHIVDFWTNLCICHSLIIEEQPDENGGMKKIYQGPSPDEVALVEAGRQLGFEYCERTISDITLNLQEHQVKFDILNVLEFSSDRKRMSVIARSHDGTIRLYSKGADNAMLERLQSNTDQELLRKTQVDLYDFSVKGLRTLVLGTRVLLQEEWELWDKEYQKAASSLDDRDGKISRVADTIERDLELVGVTAIEDKLQEGVPMAIQTLRMADMKVWMITGDKMETAINIGVSCRLIRRQESVIILTADSEEEAVRNILECKKEAEARMEKNEPVELVVDGPSLNFIIGKEHNGHILERELADLASMSGAVVVCRSSPSQKAAIVRVMDEFEMRKAEGTGNFISRWFRKQDKKIKSKSLAIGDGANDVAMIQAANVGVGIAGKEGRQAVNNSDYAISQFRFLVRLLLVHGQLSNYRLARLIKYSFFKNIAFDFILIYFQIFCGFSGQTLVDDISAAMYNVVFTAVPILLFSVLDRPVSDASFIRFPQLYNRAHSLSNSVFWRTGILDGMIVGAICFFIPFYAAVPAGRDSTHGLWSVGKTSFIALLGAVTLEISLVTRYWTFVYILFVLLSYLLVYPFFLVFPYVERSIDMFDPAQFGTAVNLFSTATFWLTILGVYAVTFGYRYLNRTYKWLYHPDDNMIVAEFESKSDGALAGLEQDVAECERMVALGYGNVVQPDSSGNSENGNSEHANWTKETAA</sequence>
<dbReference type="GO" id="GO:0005524">
    <property type="term" value="F:ATP binding"/>
    <property type="evidence" value="ECO:0007669"/>
    <property type="project" value="UniProtKB-UniRule"/>
</dbReference>
<dbReference type="SUPFAM" id="SSF81653">
    <property type="entry name" value="Calcium ATPase, transduction domain A"/>
    <property type="match status" value="1"/>
</dbReference>
<dbReference type="Gene3D" id="3.40.50.1000">
    <property type="entry name" value="HAD superfamily/HAD-like"/>
    <property type="match status" value="1"/>
</dbReference>
<feature type="binding site" evidence="11">
    <location>
        <position position="615"/>
    </location>
    <ligand>
        <name>ATP</name>
        <dbReference type="ChEBI" id="CHEBI:30616"/>
    </ligand>
</feature>
<feature type="binding site" evidence="12">
    <location>
        <position position="937"/>
    </location>
    <ligand>
        <name>Mg(2+)</name>
        <dbReference type="ChEBI" id="CHEBI:18420"/>
    </ligand>
</feature>
<evidence type="ECO:0000256" key="11">
    <source>
        <dbReference type="PIRSR" id="PIRSR606539-2"/>
    </source>
</evidence>
<dbReference type="GO" id="GO:0005886">
    <property type="term" value="C:plasma membrane"/>
    <property type="evidence" value="ECO:0007669"/>
    <property type="project" value="TreeGrafter"/>
</dbReference>
<feature type="transmembrane region" description="Helical" evidence="13">
    <location>
        <begin position="1003"/>
        <end position="1024"/>
    </location>
</feature>
<evidence type="ECO:0000256" key="7">
    <source>
        <dbReference type="ARBA" id="ARBA00022967"/>
    </source>
</evidence>
<gene>
    <name evidence="17" type="ORF">OSTQU699_LOCUS9334</name>
</gene>
<dbReference type="PANTHER" id="PTHR24092">
    <property type="entry name" value="PROBABLE PHOSPHOLIPID-TRANSPORTING ATPASE"/>
    <property type="match status" value="1"/>
</dbReference>
<feature type="compositionally biased region" description="Low complexity" evidence="14">
    <location>
        <begin position="1253"/>
        <end position="1263"/>
    </location>
</feature>
<protein>
    <recommendedName>
        <fullName evidence="13">Phospholipid-transporting ATPase</fullName>
        <ecNumber evidence="13">7.6.2.1</ecNumber>
    </recommendedName>
</protein>
<dbReference type="InterPro" id="IPR032631">
    <property type="entry name" value="P-type_ATPase_N"/>
</dbReference>
<evidence type="ECO:0000256" key="6">
    <source>
        <dbReference type="ARBA" id="ARBA00022842"/>
    </source>
</evidence>
<evidence type="ECO:0000256" key="5">
    <source>
        <dbReference type="ARBA" id="ARBA00022840"/>
    </source>
</evidence>
<feature type="binding site" evidence="11">
    <location>
        <position position="449"/>
    </location>
    <ligand>
        <name>ATP</name>
        <dbReference type="ChEBI" id="CHEBI:30616"/>
    </ligand>
</feature>
<keyword evidence="7 13" id="KW-1278">Translocase</keyword>
<dbReference type="EMBL" id="CAJHUC010002556">
    <property type="protein sequence ID" value="CAD7703977.1"/>
    <property type="molecule type" value="Genomic_DNA"/>
</dbReference>
<feature type="region of interest" description="Disordered" evidence="14">
    <location>
        <begin position="1"/>
        <end position="39"/>
    </location>
</feature>
<evidence type="ECO:0000256" key="4">
    <source>
        <dbReference type="ARBA" id="ARBA00022741"/>
    </source>
</evidence>
<keyword evidence="5 11" id="KW-0067">ATP-binding</keyword>
<feature type="transmembrane region" description="Helical" evidence="13">
    <location>
        <begin position="72"/>
        <end position="94"/>
    </location>
</feature>
<dbReference type="Pfam" id="PF16212">
    <property type="entry name" value="PhoLip_ATPase_C"/>
    <property type="match status" value="1"/>
</dbReference>
<feature type="transmembrane region" description="Helical" evidence="13">
    <location>
        <begin position="1030"/>
        <end position="1052"/>
    </location>
</feature>
<dbReference type="InterPro" id="IPR023299">
    <property type="entry name" value="ATPase_P-typ_cyto_dom_N"/>
</dbReference>
<comment type="caution">
    <text evidence="17">The sequence shown here is derived from an EMBL/GenBank/DDBJ whole genome shotgun (WGS) entry which is preliminary data.</text>
</comment>
<feature type="region of interest" description="Disordered" evidence="14">
    <location>
        <begin position="1249"/>
        <end position="1273"/>
    </location>
</feature>
<feature type="transmembrane region" description="Helical" evidence="13">
    <location>
        <begin position="1073"/>
        <end position="1096"/>
    </location>
</feature>
<name>A0A8S1JHI7_9CHLO</name>
<dbReference type="InterPro" id="IPR008250">
    <property type="entry name" value="ATPase_P-typ_transduc_dom_A_sf"/>
</dbReference>
<feature type="transmembrane region" description="Helical" evidence="13">
    <location>
        <begin position="106"/>
        <end position="127"/>
    </location>
</feature>
<keyword evidence="6 12" id="KW-0460">Magnesium</keyword>
<keyword evidence="9 13" id="KW-0472">Membrane</keyword>
<feature type="transmembrane region" description="Helical" evidence="13">
    <location>
        <begin position="1108"/>
        <end position="1129"/>
    </location>
</feature>
<feature type="binding site" evidence="11">
    <location>
        <position position="795"/>
    </location>
    <ligand>
        <name>ATP</name>
        <dbReference type="ChEBI" id="CHEBI:30616"/>
    </ligand>
</feature>
<evidence type="ECO:0000256" key="2">
    <source>
        <dbReference type="ARBA" id="ARBA00022692"/>
    </source>
</evidence>
<dbReference type="InterPro" id="IPR032630">
    <property type="entry name" value="P_typ_ATPase_c"/>
</dbReference>
<comment type="catalytic activity">
    <reaction evidence="13">
        <text>ATP + H2O + phospholipidSide 1 = ADP + phosphate + phospholipidSide 2.</text>
        <dbReference type="EC" id="7.6.2.1"/>
    </reaction>
</comment>
<evidence type="ECO:0000313" key="18">
    <source>
        <dbReference type="Proteomes" id="UP000708148"/>
    </source>
</evidence>
<comment type="cofactor">
    <cofactor evidence="12">
        <name>Mg(2+)</name>
        <dbReference type="ChEBI" id="CHEBI:18420"/>
    </cofactor>
</comment>
<dbReference type="SUPFAM" id="SSF81660">
    <property type="entry name" value="Metal cation-transporting ATPase, ATP-binding domain N"/>
    <property type="match status" value="1"/>
</dbReference>
<feature type="binding site" evidence="12">
    <location>
        <position position="941"/>
    </location>
    <ligand>
        <name>Mg(2+)</name>
        <dbReference type="ChEBI" id="CHEBI:18420"/>
    </ligand>
</feature>
<feature type="binding site" evidence="11">
    <location>
        <position position="679"/>
    </location>
    <ligand>
        <name>ATP</name>
        <dbReference type="ChEBI" id="CHEBI:30616"/>
    </ligand>
</feature>
<dbReference type="InterPro" id="IPR023214">
    <property type="entry name" value="HAD_sf"/>
</dbReference>
<feature type="transmembrane region" description="Helical" evidence="13">
    <location>
        <begin position="328"/>
        <end position="349"/>
    </location>
</feature>
<evidence type="ECO:0000256" key="3">
    <source>
        <dbReference type="ARBA" id="ARBA00022723"/>
    </source>
</evidence>
<dbReference type="Gene3D" id="3.40.1110.10">
    <property type="entry name" value="Calcium-transporting ATPase, cytoplasmic domain N"/>
    <property type="match status" value="1"/>
</dbReference>
<feature type="binding site" evidence="11">
    <location>
        <position position="714"/>
    </location>
    <ligand>
        <name>ATP</name>
        <dbReference type="ChEBI" id="CHEBI:30616"/>
    </ligand>
</feature>
<comment type="subcellular location">
    <subcellularLocation>
        <location evidence="1 13">Membrane</location>
        <topology evidence="1 13">Multi-pass membrane protein</topology>
    </subcellularLocation>
</comment>
<dbReference type="InterPro" id="IPR018303">
    <property type="entry name" value="ATPase_P-typ_P_site"/>
</dbReference>
<feature type="binding site" evidence="11">
    <location>
        <position position="796"/>
    </location>
    <ligand>
        <name>ATP</name>
        <dbReference type="ChEBI" id="CHEBI:30616"/>
    </ligand>
</feature>
<dbReference type="Pfam" id="PF16209">
    <property type="entry name" value="PhoLip_ATPase_N"/>
    <property type="match status" value="1"/>
</dbReference>
<evidence type="ECO:0000259" key="16">
    <source>
        <dbReference type="Pfam" id="PF16212"/>
    </source>
</evidence>
<feature type="active site" description="4-aspartylphosphate intermediate" evidence="10">
    <location>
        <position position="449"/>
    </location>
</feature>
<feature type="binding site" evidence="11">
    <location>
        <position position="656"/>
    </location>
    <ligand>
        <name>ATP</name>
        <dbReference type="ChEBI" id="CHEBI:30616"/>
    </ligand>
</feature>
<feature type="binding site" evidence="12">
    <location>
        <position position="451"/>
    </location>
    <ligand>
        <name>Mg(2+)</name>
        <dbReference type="ChEBI" id="CHEBI:18420"/>
    </ligand>
</feature>
<dbReference type="OrthoDB" id="377733at2759"/>
<keyword evidence="3 12" id="KW-0479">Metal-binding</keyword>
<feature type="compositionally biased region" description="Basic and acidic residues" evidence="14">
    <location>
        <begin position="8"/>
        <end position="29"/>
    </location>
</feature>
<evidence type="ECO:0000259" key="15">
    <source>
        <dbReference type="Pfam" id="PF16209"/>
    </source>
</evidence>
<comment type="similarity">
    <text evidence="13">Belongs to the cation transport ATPase (P-type) (TC 3.A.3) family. Type IV subfamily.</text>
</comment>
<dbReference type="PANTHER" id="PTHR24092:SF150">
    <property type="entry name" value="PHOSPHOLIPID-TRANSPORTING ATPASE"/>
    <property type="match status" value="1"/>
</dbReference>
<feature type="binding site" evidence="11">
    <location>
        <position position="940"/>
    </location>
    <ligand>
        <name>ATP</name>
        <dbReference type="ChEBI" id="CHEBI:30616"/>
    </ligand>
</feature>
<proteinExistence type="inferred from homology"/>
<dbReference type="EC" id="7.6.2.1" evidence="13"/>
<dbReference type="NCBIfam" id="TIGR01652">
    <property type="entry name" value="ATPase-Plipid"/>
    <property type="match status" value="1"/>
</dbReference>
<dbReference type="SUPFAM" id="SSF81665">
    <property type="entry name" value="Calcium ATPase, transmembrane domain M"/>
    <property type="match status" value="1"/>
</dbReference>
<evidence type="ECO:0000256" key="1">
    <source>
        <dbReference type="ARBA" id="ARBA00004141"/>
    </source>
</evidence>
<feature type="transmembrane region" description="Helical" evidence="13">
    <location>
        <begin position="1178"/>
        <end position="1200"/>
    </location>
</feature>
<reference evidence="17" key="1">
    <citation type="submission" date="2020-12" db="EMBL/GenBank/DDBJ databases">
        <authorList>
            <person name="Iha C."/>
        </authorList>
    </citation>
    <scope>NUCLEOTIDE SEQUENCE</scope>
</reference>
<dbReference type="GO" id="GO:0000287">
    <property type="term" value="F:magnesium ion binding"/>
    <property type="evidence" value="ECO:0007669"/>
    <property type="project" value="UniProtKB-UniRule"/>
</dbReference>
<evidence type="ECO:0000256" key="14">
    <source>
        <dbReference type="SAM" id="MobiDB-lite"/>
    </source>
</evidence>
<feature type="binding site" evidence="11">
    <location>
        <position position="451"/>
    </location>
    <ligand>
        <name>ATP</name>
        <dbReference type="ChEBI" id="CHEBI:30616"/>
    </ligand>
</feature>
<keyword evidence="2 13" id="KW-0812">Transmembrane</keyword>
<dbReference type="SUPFAM" id="SSF56784">
    <property type="entry name" value="HAD-like"/>
    <property type="match status" value="1"/>
</dbReference>
<keyword evidence="18" id="KW-1185">Reference proteome</keyword>
<keyword evidence="4 11" id="KW-0547">Nucleotide-binding</keyword>
<evidence type="ECO:0000313" key="17">
    <source>
        <dbReference type="EMBL" id="CAD7703977.1"/>
    </source>
</evidence>